<dbReference type="PANTHER" id="PTHR42711:SF15">
    <property type="entry name" value="ABC-TYPE MULTIDRUG TRANSPORT SYSTEM, ATPASE COMPONENT"/>
    <property type="match status" value="1"/>
</dbReference>
<sequence length="312" mass="34136">MVDYAIEIEGLQKTYAAAGGGAPKHALKGVDLQIPAGSIFGLLGPNGAGKSTMINILAGLVNKTSGKVKIRGWDQDVNPRQSRAAIGVMPQELNLDPFFTPFEALEVQAGLYAVPKQERRSMEILDMVGLADKANAYARSLSGGMRRRLLLAKALVHNPQVLVLDEPTAGVDIELRQMLWTNVRRLNEETGLTVILTTHYLEEAQEMCDEIAIINHGEVVIRDSTNALLNRLDGKTLVIYPHGDAPATLPLPEGVTMERRPNDALAFTYNRSQIGTGALMEELRAHGLHIRDVATEEPDLEDVFLDLTKSRD</sequence>
<dbReference type="InterPro" id="IPR050763">
    <property type="entry name" value="ABC_transporter_ATP-binding"/>
</dbReference>
<evidence type="ECO:0000256" key="3">
    <source>
        <dbReference type="ARBA" id="ARBA00022840"/>
    </source>
</evidence>
<dbReference type="PROSITE" id="PS00211">
    <property type="entry name" value="ABC_TRANSPORTER_1"/>
    <property type="match status" value="1"/>
</dbReference>
<evidence type="ECO:0000259" key="4">
    <source>
        <dbReference type="PROSITE" id="PS50893"/>
    </source>
</evidence>
<dbReference type="InterPro" id="IPR027417">
    <property type="entry name" value="P-loop_NTPase"/>
</dbReference>
<accession>A0A917EKF6</accession>
<dbReference type="EMBL" id="BMKN01000002">
    <property type="protein sequence ID" value="GGE53314.1"/>
    <property type="molecule type" value="Genomic_DNA"/>
</dbReference>
<keyword evidence="6" id="KW-1185">Reference proteome</keyword>
<evidence type="ECO:0000256" key="1">
    <source>
        <dbReference type="ARBA" id="ARBA00022448"/>
    </source>
</evidence>
<reference evidence="5" key="2">
    <citation type="submission" date="2020-09" db="EMBL/GenBank/DDBJ databases">
        <authorList>
            <person name="Sun Q."/>
            <person name="Zhou Y."/>
        </authorList>
    </citation>
    <scope>NUCLEOTIDE SEQUENCE</scope>
    <source>
        <strain evidence="5">CGMCC 1.16012</strain>
    </source>
</reference>
<keyword evidence="3 5" id="KW-0067">ATP-binding</keyword>
<dbReference type="GO" id="GO:0005524">
    <property type="term" value="F:ATP binding"/>
    <property type="evidence" value="ECO:0007669"/>
    <property type="project" value="UniProtKB-KW"/>
</dbReference>
<protein>
    <submittedName>
        <fullName evidence="5">ABC transporter ATP-binding protein</fullName>
    </submittedName>
</protein>
<evidence type="ECO:0000313" key="5">
    <source>
        <dbReference type="EMBL" id="GGE53314.1"/>
    </source>
</evidence>
<dbReference type="Proteomes" id="UP000606730">
    <property type="component" value="Unassembled WGS sequence"/>
</dbReference>
<dbReference type="InterPro" id="IPR017871">
    <property type="entry name" value="ABC_transporter-like_CS"/>
</dbReference>
<comment type="caution">
    <text evidence="5">The sequence shown here is derived from an EMBL/GenBank/DDBJ whole genome shotgun (WGS) entry which is preliminary data.</text>
</comment>
<dbReference type="Gene3D" id="3.40.50.300">
    <property type="entry name" value="P-loop containing nucleotide triphosphate hydrolases"/>
    <property type="match status" value="1"/>
</dbReference>
<evidence type="ECO:0000313" key="6">
    <source>
        <dbReference type="Proteomes" id="UP000606730"/>
    </source>
</evidence>
<dbReference type="InterPro" id="IPR003593">
    <property type="entry name" value="AAA+_ATPase"/>
</dbReference>
<keyword evidence="2" id="KW-0547">Nucleotide-binding</keyword>
<dbReference type="OrthoDB" id="9778547at2"/>
<evidence type="ECO:0000256" key="2">
    <source>
        <dbReference type="ARBA" id="ARBA00022741"/>
    </source>
</evidence>
<feature type="domain" description="ABC transporter" evidence="4">
    <location>
        <begin position="6"/>
        <end position="241"/>
    </location>
</feature>
<organism evidence="5 6">
    <name type="scientific">Actibacterium pelagium</name>
    <dbReference type="NCBI Taxonomy" id="2029103"/>
    <lineage>
        <taxon>Bacteria</taxon>
        <taxon>Pseudomonadati</taxon>
        <taxon>Pseudomonadota</taxon>
        <taxon>Alphaproteobacteria</taxon>
        <taxon>Rhodobacterales</taxon>
        <taxon>Roseobacteraceae</taxon>
        <taxon>Actibacterium</taxon>
    </lineage>
</organism>
<dbReference type="PANTHER" id="PTHR42711">
    <property type="entry name" value="ABC TRANSPORTER ATP-BINDING PROTEIN"/>
    <property type="match status" value="1"/>
</dbReference>
<dbReference type="SUPFAM" id="SSF52540">
    <property type="entry name" value="P-loop containing nucleoside triphosphate hydrolases"/>
    <property type="match status" value="1"/>
</dbReference>
<name>A0A917EKF6_9RHOB</name>
<dbReference type="InterPro" id="IPR003439">
    <property type="entry name" value="ABC_transporter-like_ATP-bd"/>
</dbReference>
<dbReference type="AlphaFoldDB" id="A0A917EKF6"/>
<dbReference type="SMART" id="SM00382">
    <property type="entry name" value="AAA"/>
    <property type="match status" value="1"/>
</dbReference>
<gene>
    <name evidence="5" type="ORF">GCM10011517_21310</name>
</gene>
<dbReference type="Pfam" id="PF00005">
    <property type="entry name" value="ABC_tran"/>
    <property type="match status" value="1"/>
</dbReference>
<dbReference type="RefSeq" id="WP_095594064.1">
    <property type="nucleotide sequence ID" value="NZ_BMKN01000002.1"/>
</dbReference>
<proteinExistence type="predicted"/>
<reference evidence="5" key="1">
    <citation type="journal article" date="2014" name="Int. J. Syst. Evol. Microbiol.">
        <title>Complete genome sequence of Corynebacterium casei LMG S-19264T (=DSM 44701T), isolated from a smear-ripened cheese.</title>
        <authorList>
            <consortium name="US DOE Joint Genome Institute (JGI-PGF)"/>
            <person name="Walter F."/>
            <person name="Albersmeier A."/>
            <person name="Kalinowski J."/>
            <person name="Ruckert C."/>
        </authorList>
    </citation>
    <scope>NUCLEOTIDE SEQUENCE</scope>
    <source>
        <strain evidence="5">CGMCC 1.16012</strain>
    </source>
</reference>
<keyword evidence="1" id="KW-0813">Transport</keyword>
<dbReference type="PROSITE" id="PS50893">
    <property type="entry name" value="ABC_TRANSPORTER_2"/>
    <property type="match status" value="1"/>
</dbReference>
<dbReference type="GO" id="GO:0016887">
    <property type="term" value="F:ATP hydrolysis activity"/>
    <property type="evidence" value="ECO:0007669"/>
    <property type="project" value="InterPro"/>
</dbReference>